<dbReference type="AlphaFoldDB" id="A0A5K7XED5"/>
<dbReference type="KEGG" id="lpav:PLANPX_4357"/>
<gene>
    <name evidence="1" type="ORF">PLANPX_4357</name>
</gene>
<dbReference type="EMBL" id="AP021861">
    <property type="protein sequence ID" value="BBO34745.1"/>
    <property type="molecule type" value="Genomic_DNA"/>
</dbReference>
<organism evidence="1 2">
    <name type="scientific">Lacipirellula parvula</name>
    <dbReference type="NCBI Taxonomy" id="2650471"/>
    <lineage>
        <taxon>Bacteria</taxon>
        <taxon>Pseudomonadati</taxon>
        <taxon>Planctomycetota</taxon>
        <taxon>Planctomycetia</taxon>
        <taxon>Pirellulales</taxon>
        <taxon>Lacipirellulaceae</taxon>
        <taxon>Lacipirellula</taxon>
    </lineage>
</organism>
<dbReference type="Proteomes" id="UP000326837">
    <property type="component" value="Chromosome"/>
</dbReference>
<protein>
    <submittedName>
        <fullName evidence="1">Uncharacterized protein</fullName>
    </submittedName>
</protein>
<keyword evidence="2" id="KW-1185">Reference proteome</keyword>
<sequence length="42" mass="4673">MGGMKRPFRYSLESLLYATVLLAVLLTLIHLAWSAFKATADC</sequence>
<evidence type="ECO:0000313" key="1">
    <source>
        <dbReference type="EMBL" id="BBO34745.1"/>
    </source>
</evidence>
<evidence type="ECO:0000313" key="2">
    <source>
        <dbReference type="Proteomes" id="UP000326837"/>
    </source>
</evidence>
<accession>A0A5K7XED5</accession>
<reference evidence="2" key="1">
    <citation type="submission" date="2019-10" db="EMBL/GenBank/DDBJ databases">
        <title>Lacipirellula parvula gen. nov., sp. nov., representing a lineage of planctomycetes widespread in freshwater anoxic habitats, and description of the family Lacipirellulaceae.</title>
        <authorList>
            <person name="Dedysh S.N."/>
            <person name="Kulichevskaya I.S."/>
            <person name="Beletsky A.V."/>
            <person name="Rakitin A.L."/>
            <person name="Mardanov A.V."/>
            <person name="Ivanova A.A."/>
            <person name="Saltykova V.X."/>
            <person name="Rijpstra W.I.C."/>
            <person name="Sinninghe Damste J.S."/>
            <person name="Ravin N.V."/>
        </authorList>
    </citation>
    <scope>NUCLEOTIDE SEQUENCE [LARGE SCALE GENOMIC DNA]</scope>
    <source>
        <strain evidence="2">PX69</strain>
    </source>
</reference>
<proteinExistence type="predicted"/>
<name>A0A5K7XED5_9BACT</name>